<reference evidence="4" key="1">
    <citation type="journal article" date="2011" name="J. Bacteriol.">
        <title>Genome sequences of eight morphologically diverse alphaproteobacteria.</title>
        <authorList>
            <consortium name="US DOE Joint Genome Institute"/>
            <person name="Brown P.J."/>
            <person name="Kysela D.T."/>
            <person name="Buechlein A."/>
            <person name="Hemmerich C."/>
            <person name="Brun Y.V."/>
        </authorList>
    </citation>
    <scope>NUCLEOTIDE SEQUENCE [LARGE SCALE GENOMIC DNA]</scope>
    <source>
        <strain evidence="4">ATCC 51888 / DSM 1869 / NCIB 11706 / TK 0415</strain>
    </source>
</reference>
<evidence type="ECO:0000259" key="2">
    <source>
        <dbReference type="Pfam" id="PF17930"/>
    </source>
</evidence>
<evidence type="ECO:0000313" key="4">
    <source>
        <dbReference type="Proteomes" id="UP000002033"/>
    </source>
</evidence>
<sequence length="425" mass="43944">MTGPADRIGIIAGSGSLPREVAESVVARGGHVHVVMVSGAADASLAMFPHTVVNWAQPGRATAALKAAGVRDVVMLGGFQRPDFRSARPDIAFFQVLPSVLRFLKAGGDDAVLRGLVALFERRGLNIVGVRDVARDLTVAEGVLTGPPLSSQNSTDAEKGFALIAALGRYDIGQAAVIANGRVEAIEGAEGTDRMLKRVAEARRAAGNSKQGGVLVKRPKPGQDLRVDLPAIGPNTIENIASAGLAGVAVMAGHVLAAERERMIALAGTRGVFVAGILEAPEPALSSDEPDTRAPGWLGSVAIDARAMPDIRRGAGILAACGKFETGTAAIIDHGRVIAVGTSESPIEVIEHVASLRKGDRRRGVIVVAPSQKLDDALLRTAAKYKFAGVAKLGETMNTAIDGATVRLADSLGLFISETGAPARV</sequence>
<dbReference type="Gene3D" id="3.40.140.80">
    <property type="match status" value="2"/>
</dbReference>
<feature type="domain" description="LpxI C-terminal" evidence="1">
    <location>
        <begin position="141"/>
        <end position="274"/>
    </location>
</feature>
<accession>D8JZA5</accession>
<dbReference type="InterPro" id="IPR041255">
    <property type="entry name" value="LpxI_N"/>
</dbReference>
<dbReference type="EMBL" id="CP002083">
    <property type="protein sequence ID" value="ADJ23707.1"/>
    <property type="molecule type" value="Genomic_DNA"/>
</dbReference>
<protein>
    <recommendedName>
        <fullName evidence="5">DUF1009 domain-containing protein</fullName>
    </recommendedName>
</protein>
<dbReference type="Pfam" id="PF06230">
    <property type="entry name" value="LpxI_C"/>
    <property type="match status" value="2"/>
</dbReference>
<dbReference type="PANTHER" id="PTHR39962">
    <property type="entry name" value="BLL4848 PROTEIN"/>
    <property type="match status" value="1"/>
</dbReference>
<dbReference type="Proteomes" id="UP000002033">
    <property type="component" value="Chromosome"/>
</dbReference>
<proteinExistence type="predicted"/>
<dbReference type="KEGG" id="hdn:Hden_1906"/>
<dbReference type="RefSeq" id="WP_013215866.1">
    <property type="nucleotide sequence ID" value="NC_014313.1"/>
</dbReference>
<keyword evidence="4" id="KW-1185">Reference proteome</keyword>
<organism evidence="3 4">
    <name type="scientific">Hyphomicrobium denitrificans (strain ATCC 51888 / DSM 1869 / NCIMB 11706 / TK 0415)</name>
    <dbReference type="NCBI Taxonomy" id="582899"/>
    <lineage>
        <taxon>Bacteria</taxon>
        <taxon>Pseudomonadati</taxon>
        <taxon>Pseudomonadota</taxon>
        <taxon>Alphaproteobacteria</taxon>
        <taxon>Hyphomicrobiales</taxon>
        <taxon>Hyphomicrobiaceae</taxon>
        <taxon>Hyphomicrobium</taxon>
    </lineage>
</organism>
<dbReference type="InterPro" id="IPR043167">
    <property type="entry name" value="LpxI_C_sf"/>
</dbReference>
<dbReference type="InterPro" id="IPR010415">
    <property type="entry name" value="LpxI_C"/>
</dbReference>
<dbReference type="Gene3D" id="3.40.50.20">
    <property type="match status" value="1"/>
</dbReference>
<dbReference type="Pfam" id="PF17930">
    <property type="entry name" value="LpxI_N"/>
    <property type="match status" value="1"/>
</dbReference>
<dbReference type="AlphaFoldDB" id="D8JZA5"/>
<feature type="domain" description="LpxI N-terminal" evidence="2">
    <location>
        <begin position="7"/>
        <end position="137"/>
    </location>
</feature>
<dbReference type="OrthoDB" id="9789836at2"/>
<feature type="domain" description="LpxI C-terminal" evidence="1">
    <location>
        <begin position="296"/>
        <end position="370"/>
    </location>
</feature>
<dbReference type="PANTHER" id="PTHR39962:SF1">
    <property type="entry name" value="LPXI FAMILY PROTEIN"/>
    <property type="match status" value="1"/>
</dbReference>
<gene>
    <name evidence="3" type="ordered locus">Hden_1906</name>
</gene>
<dbReference type="InterPro" id="IPR053174">
    <property type="entry name" value="LpxI"/>
</dbReference>
<evidence type="ECO:0008006" key="5">
    <source>
        <dbReference type="Google" id="ProtNLM"/>
    </source>
</evidence>
<dbReference type="STRING" id="582899.Hden_1906"/>
<evidence type="ECO:0000313" key="3">
    <source>
        <dbReference type="EMBL" id="ADJ23707.1"/>
    </source>
</evidence>
<evidence type="ECO:0000259" key="1">
    <source>
        <dbReference type="Pfam" id="PF06230"/>
    </source>
</evidence>
<dbReference type="HOGENOM" id="CLU_635815_0_0_5"/>
<name>D8JZA5_HYPDA</name>
<dbReference type="eggNOG" id="COG3494">
    <property type="taxonomic scope" value="Bacteria"/>
</dbReference>